<dbReference type="NCBIfam" id="TIGR01583">
    <property type="entry name" value="formate-DH-gamm"/>
    <property type="match status" value="1"/>
</dbReference>
<dbReference type="GO" id="GO:0022904">
    <property type="term" value="P:respiratory electron transport chain"/>
    <property type="evidence" value="ECO:0007669"/>
    <property type="project" value="InterPro"/>
</dbReference>
<dbReference type="GO" id="GO:0009061">
    <property type="term" value="P:anaerobic respiration"/>
    <property type="evidence" value="ECO:0007669"/>
    <property type="project" value="TreeGrafter"/>
</dbReference>
<dbReference type="Pfam" id="PF01292">
    <property type="entry name" value="Ni_hydr_CYTB"/>
    <property type="match status" value="1"/>
</dbReference>
<comment type="similarity">
    <text evidence="3">Belongs to the formate dehydrogenase gamma subunit family.</text>
</comment>
<keyword evidence="4" id="KW-0813">Transport</keyword>
<dbReference type="Gene3D" id="1.20.950.20">
    <property type="entry name" value="Transmembrane di-heme cytochromes, Chain C"/>
    <property type="match status" value="1"/>
</dbReference>
<evidence type="ECO:0000256" key="6">
    <source>
        <dbReference type="ARBA" id="ARBA00022617"/>
    </source>
</evidence>
<comment type="caution">
    <text evidence="16">The sequence shown here is derived from an EMBL/GenBank/DDBJ whole genome shotgun (WGS) entry which is preliminary data.</text>
</comment>
<keyword evidence="11" id="KW-0408">Iron</keyword>
<keyword evidence="18" id="KW-1185">Reference proteome</keyword>
<feature type="transmembrane region" description="Helical" evidence="13">
    <location>
        <begin position="55"/>
        <end position="76"/>
    </location>
</feature>
<comment type="cofactor">
    <cofactor evidence="1">
        <name>heme</name>
        <dbReference type="ChEBI" id="CHEBI:30413"/>
    </cofactor>
</comment>
<keyword evidence="5" id="KW-1003">Cell membrane</keyword>
<evidence type="ECO:0000256" key="13">
    <source>
        <dbReference type="SAM" id="Phobius"/>
    </source>
</evidence>
<protein>
    <submittedName>
        <fullName evidence="16">Formate dehydrogenase subunit gamma</fullName>
    </submittedName>
</protein>
<keyword evidence="12 13" id="KW-0472">Membrane</keyword>
<dbReference type="PANTHER" id="PTHR30074">
    <property type="entry name" value="FORMATE DEHYDROGENASE, NITRATE-INDUCIBLE, CYTOCHROME B556 FDN SUBUNIT"/>
    <property type="match status" value="1"/>
</dbReference>
<dbReference type="InterPro" id="IPR051817">
    <property type="entry name" value="FDH_cytochrome_b556_subunit"/>
</dbReference>
<dbReference type="InterPro" id="IPR011577">
    <property type="entry name" value="Cyt_b561_bac/Ni-Hgenase"/>
</dbReference>
<dbReference type="RefSeq" id="WP_045064551.1">
    <property type="nucleotide sequence ID" value="NZ_CP131601.1"/>
</dbReference>
<dbReference type="AlphaFoldDB" id="A0A0D8MPJ1"/>
<proteinExistence type="inferred from homology"/>
<keyword evidence="9" id="KW-0249">Electron transport</keyword>
<comment type="subcellular location">
    <subcellularLocation>
        <location evidence="2">Cell membrane</location>
        <topology evidence="2">Multi-pass membrane protein</topology>
    </subcellularLocation>
</comment>
<evidence type="ECO:0000256" key="12">
    <source>
        <dbReference type="ARBA" id="ARBA00023136"/>
    </source>
</evidence>
<gene>
    <name evidence="16" type="ORF">CTM89_11775</name>
    <name evidence="15" type="ORF">CTM94_15365</name>
</gene>
<dbReference type="GO" id="GO:0036397">
    <property type="term" value="F:formate dehydrogenase (quinone) activity"/>
    <property type="evidence" value="ECO:0007669"/>
    <property type="project" value="TreeGrafter"/>
</dbReference>
<sequence length="211" mass="23987">MSLNKTILRHKPLDRVVHWTVALSGIWTLLSGLSFMFAPLHFLSYVYGSPQLARILHPFGAIVMTIGLAFLVVRYWSHNHFEKGDLQWMLKVKDVLTENEENVPEAGQYNAGQKMILRQFIACAVLLLVTGLIAWRAYFAGYFSIDIVRIALIVHSITAVVFALSLIIHVYMAYWVKGSIDGMLEGKVSPAWAKKHHPRWFRAITSGKNQH</sequence>
<dbReference type="EMBL" id="PYOI01000024">
    <property type="protein sequence ID" value="PSV79857.1"/>
    <property type="molecule type" value="Genomic_DNA"/>
</dbReference>
<feature type="transmembrane region" description="Helical" evidence="13">
    <location>
        <begin position="150"/>
        <end position="174"/>
    </location>
</feature>
<evidence type="ECO:0000313" key="16">
    <source>
        <dbReference type="EMBL" id="PSV89700.1"/>
    </source>
</evidence>
<dbReference type="GO" id="GO:0009326">
    <property type="term" value="C:formate dehydrogenase complex"/>
    <property type="evidence" value="ECO:0007669"/>
    <property type="project" value="InterPro"/>
</dbReference>
<evidence type="ECO:0000256" key="10">
    <source>
        <dbReference type="ARBA" id="ARBA00022989"/>
    </source>
</evidence>
<accession>A0A0D8MPJ1</accession>
<keyword evidence="7 13" id="KW-0812">Transmembrane</keyword>
<dbReference type="FunFam" id="1.20.950.20:FF:000002">
    <property type="entry name" value="Formate dehydrogenase cytochrome b556 subunit"/>
    <property type="match status" value="1"/>
</dbReference>
<evidence type="ECO:0000313" key="17">
    <source>
        <dbReference type="Proteomes" id="UP000240410"/>
    </source>
</evidence>
<organism evidence="16 17">
    <name type="scientific">Photobacterium leiognathi</name>
    <dbReference type="NCBI Taxonomy" id="553611"/>
    <lineage>
        <taxon>Bacteria</taxon>
        <taxon>Pseudomonadati</taxon>
        <taxon>Pseudomonadota</taxon>
        <taxon>Gammaproteobacteria</taxon>
        <taxon>Vibrionales</taxon>
        <taxon>Vibrionaceae</taxon>
        <taxon>Photobacterium</taxon>
    </lineage>
</organism>
<dbReference type="OrthoDB" id="9790598at2"/>
<dbReference type="GO" id="GO:0046872">
    <property type="term" value="F:metal ion binding"/>
    <property type="evidence" value="ECO:0007669"/>
    <property type="project" value="UniProtKB-KW"/>
</dbReference>
<dbReference type="InterPro" id="IPR016174">
    <property type="entry name" value="Di-haem_cyt_TM"/>
</dbReference>
<dbReference type="GO" id="GO:0015944">
    <property type="term" value="P:formate oxidation"/>
    <property type="evidence" value="ECO:0007669"/>
    <property type="project" value="UniProtKB-ARBA"/>
</dbReference>
<feature type="transmembrane region" description="Helical" evidence="13">
    <location>
        <begin position="120"/>
        <end position="138"/>
    </location>
</feature>
<dbReference type="STRING" id="553611.GCA_001557755_02817"/>
<dbReference type="SUPFAM" id="SSF81342">
    <property type="entry name" value="Transmembrane di-heme cytochromes"/>
    <property type="match status" value="1"/>
</dbReference>
<evidence type="ECO:0000256" key="8">
    <source>
        <dbReference type="ARBA" id="ARBA00022723"/>
    </source>
</evidence>
<dbReference type="Proteomes" id="UP000240410">
    <property type="component" value="Unassembled WGS sequence"/>
</dbReference>
<feature type="domain" description="Cytochrome b561 bacterial/Ni-hydrogenase" evidence="14">
    <location>
        <begin position="10"/>
        <end position="185"/>
    </location>
</feature>
<evidence type="ECO:0000256" key="2">
    <source>
        <dbReference type="ARBA" id="ARBA00004651"/>
    </source>
</evidence>
<dbReference type="GO" id="GO:0005886">
    <property type="term" value="C:plasma membrane"/>
    <property type="evidence" value="ECO:0007669"/>
    <property type="project" value="UniProtKB-SubCell"/>
</dbReference>
<dbReference type="InterPro" id="IPR006471">
    <property type="entry name" value="Formate_DH_gsu"/>
</dbReference>
<evidence type="ECO:0000256" key="4">
    <source>
        <dbReference type="ARBA" id="ARBA00022448"/>
    </source>
</evidence>
<evidence type="ECO:0000256" key="9">
    <source>
        <dbReference type="ARBA" id="ARBA00022982"/>
    </source>
</evidence>
<evidence type="ECO:0000313" key="18">
    <source>
        <dbReference type="Proteomes" id="UP000241566"/>
    </source>
</evidence>
<evidence type="ECO:0000313" key="15">
    <source>
        <dbReference type="EMBL" id="PSV79857.1"/>
    </source>
</evidence>
<keyword evidence="8" id="KW-0479">Metal-binding</keyword>
<evidence type="ECO:0000256" key="5">
    <source>
        <dbReference type="ARBA" id="ARBA00022475"/>
    </source>
</evidence>
<evidence type="ECO:0000256" key="1">
    <source>
        <dbReference type="ARBA" id="ARBA00001971"/>
    </source>
</evidence>
<evidence type="ECO:0000256" key="11">
    <source>
        <dbReference type="ARBA" id="ARBA00023004"/>
    </source>
</evidence>
<keyword evidence="6" id="KW-0349">Heme</keyword>
<name>A0A0D8MPJ1_PHOLE</name>
<evidence type="ECO:0000259" key="14">
    <source>
        <dbReference type="Pfam" id="PF01292"/>
    </source>
</evidence>
<dbReference type="EMBL" id="PYOJ01000012">
    <property type="protein sequence ID" value="PSV89700.1"/>
    <property type="molecule type" value="Genomic_DNA"/>
</dbReference>
<dbReference type="PANTHER" id="PTHR30074:SF5">
    <property type="entry name" value="FORMATE DEHYDROGENASE, NITRATE-INDUCIBLE, CYTOCHROME B556(FDN) SUBUNIT"/>
    <property type="match status" value="1"/>
</dbReference>
<feature type="transmembrane region" description="Helical" evidence="13">
    <location>
        <begin position="21"/>
        <end position="43"/>
    </location>
</feature>
<evidence type="ECO:0000256" key="3">
    <source>
        <dbReference type="ARBA" id="ARBA00010747"/>
    </source>
</evidence>
<keyword evidence="10 13" id="KW-1133">Transmembrane helix</keyword>
<reference evidence="16 17" key="1">
    <citation type="submission" date="2018-03" db="EMBL/GenBank/DDBJ databases">
        <title>Whole genome sequencing of Histamine producing bacteria.</title>
        <authorList>
            <person name="Butler K."/>
        </authorList>
    </citation>
    <scope>NUCLEOTIDE SEQUENCE [LARGE SCALE GENOMIC DNA]</scope>
    <source>
        <strain evidence="15 18">ATCC 25521</strain>
        <strain evidence="16 17">ATCC 33979</strain>
    </source>
</reference>
<dbReference type="GO" id="GO:0008863">
    <property type="term" value="F:formate dehydrogenase (NAD+) activity"/>
    <property type="evidence" value="ECO:0007669"/>
    <property type="project" value="InterPro"/>
</dbReference>
<evidence type="ECO:0000256" key="7">
    <source>
        <dbReference type="ARBA" id="ARBA00022692"/>
    </source>
</evidence>
<dbReference type="GO" id="GO:0009055">
    <property type="term" value="F:electron transfer activity"/>
    <property type="evidence" value="ECO:0007669"/>
    <property type="project" value="InterPro"/>
</dbReference>
<dbReference type="Proteomes" id="UP000241566">
    <property type="component" value="Unassembled WGS sequence"/>
</dbReference>